<dbReference type="PROSITE" id="PS51257">
    <property type="entry name" value="PROKAR_LIPOPROTEIN"/>
    <property type="match status" value="1"/>
</dbReference>
<proteinExistence type="predicted"/>
<reference evidence="1 2" key="1">
    <citation type="submission" date="2009-06" db="EMBL/GenBank/DDBJ databases">
        <title>Molecular Evidence for Microbiologically Influenced Corrosion from genome of Methanogen.</title>
        <authorList>
            <person name="Ito N."/>
            <person name="Tsurumaru H."/>
            <person name="Shimizu A."/>
            <person name="Harada T."/>
            <person name="Hosoyama A."/>
            <person name="Horikawa H."/>
            <person name="Wakai S."/>
            <person name="Sasaki K."/>
            <person name="Nishijima K."/>
            <person name="Ataku H."/>
            <person name="Yamazaki J."/>
            <person name="Mise M."/>
            <person name="Yamazaki S."/>
            <person name="Tanikawa S."/>
            <person name="Harayama S."/>
            <person name="Fujita N."/>
        </authorList>
    </citation>
    <scope>NUCLEOTIDE SEQUENCE [LARGE SCALE GENOMIC DNA]</scope>
    <source>
        <strain evidence="2">OS7 ( NBRC 103642)</strain>
    </source>
</reference>
<dbReference type="SUPFAM" id="SSF48452">
    <property type="entry name" value="TPR-like"/>
    <property type="match status" value="1"/>
</dbReference>
<protein>
    <recommendedName>
        <fullName evidence="3">Tetratricopeptide repeat protein</fullName>
    </recommendedName>
</protein>
<dbReference type="KEGG" id="mmao:MMOS7_00490"/>
<sequence>MKKLILLISILTLFSGCVTVNVNVPDNELTEKVVDTVDSSNDIETKPVQNSLEENTIQTSTKNENYPWNAPIFVNRYDFCLYACDFKNVSTYELRFNDQDIYQYSENELYTIDKDPGDLTDVTLIHQDGTRKHFDIYFKLSTDYDTYVSYAEKFLQGGDYRNADYCLMKIEKFNATCDLYATRAYCLMNLGEYEVARDYAEISKTDPNCVTVSNQIIDTIDLIEKYD</sequence>
<dbReference type="Proteomes" id="UP000263689">
    <property type="component" value="Chromosome"/>
</dbReference>
<dbReference type="EMBL" id="AP011528">
    <property type="protein sequence ID" value="BAP62135.1"/>
    <property type="molecule type" value="Genomic_DNA"/>
</dbReference>
<evidence type="ECO:0000313" key="2">
    <source>
        <dbReference type="Proteomes" id="UP000263689"/>
    </source>
</evidence>
<name>A0A2Z5PJS4_METMI</name>
<organism evidence="1 2">
    <name type="scientific">Methanococcus maripaludis OS7</name>
    <dbReference type="NCBI Taxonomy" id="637915"/>
    <lineage>
        <taxon>Archaea</taxon>
        <taxon>Methanobacteriati</taxon>
        <taxon>Methanobacteriota</taxon>
        <taxon>Methanomada group</taxon>
        <taxon>Methanococci</taxon>
        <taxon>Methanococcales</taxon>
        <taxon>Methanococcaceae</taxon>
        <taxon>Methanococcus</taxon>
    </lineage>
</organism>
<evidence type="ECO:0000313" key="1">
    <source>
        <dbReference type="EMBL" id="BAP62135.1"/>
    </source>
</evidence>
<dbReference type="RefSeq" id="WP_119720480.1">
    <property type="nucleotide sequence ID" value="NZ_AP011528.1"/>
</dbReference>
<gene>
    <name evidence="1" type="ORF">MMOS7_00490</name>
</gene>
<dbReference type="GeneID" id="37874518"/>
<accession>A0A2Z5PJS4</accession>
<evidence type="ECO:0008006" key="3">
    <source>
        <dbReference type="Google" id="ProtNLM"/>
    </source>
</evidence>
<dbReference type="InterPro" id="IPR011990">
    <property type="entry name" value="TPR-like_helical_dom_sf"/>
</dbReference>
<dbReference type="AlphaFoldDB" id="A0A2Z5PJS4"/>